<dbReference type="InterPro" id="IPR037873">
    <property type="entry name" value="BamE-like"/>
</dbReference>
<evidence type="ECO:0000313" key="7">
    <source>
        <dbReference type="Proteomes" id="UP000637002"/>
    </source>
</evidence>
<dbReference type="PROSITE" id="PS51257">
    <property type="entry name" value="PROKAR_LIPOPROTEIN"/>
    <property type="match status" value="1"/>
</dbReference>
<evidence type="ECO:0000256" key="4">
    <source>
        <dbReference type="SAM" id="SignalP"/>
    </source>
</evidence>
<keyword evidence="3" id="KW-0998">Cell outer membrane</keyword>
<dbReference type="GO" id="GO:1990063">
    <property type="term" value="C:Bam protein complex"/>
    <property type="evidence" value="ECO:0007669"/>
    <property type="project" value="TreeGrafter"/>
</dbReference>
<protein>
    <recommendedName>
        <fullName evidence="5">Outer membrane protein assembly factor BamE domain-containing protein</fullName>
    </recommendedName>
</protein>
<proteinExistence type="predicted"/>
<dbReference type="Proteomes" id="UP000637002">
    <property type="component" value="Unassembled WGS sequence"/>
</dbReference>
<dbReference type="Pfam" id="PF04355">
    <property type="entry name" value="BamE"/>
    <property type="match status" value="1"/>
</dbReference>
<dbReference type="AlphaFoldDB" id="A0A916UJC6"/>
<evidence type="ECO:0000259" key="5">
    <source>
        <dbReference type="Pfam" id="PF04355"/>
    </source>
</evidence>
<comment type="caution">
    <text evidence="6">The sequence shown here is derived from an EMBL/GenBank/DDBJ whole genome shotgun (WGS) entry which is preliminary data.</text>
</comment>
<name>A0A916UJC6_9HYPH</name>
<accession>A0A916UJC6</accession>
<feature type="domain" description="Outer membrane protein assembly factor BamE" evidence="5">
    <location>
        <begin position="33"/>
        <end position="106"/>
    </location>
</feature>
<organism evidence="6 7">
    <name type="scientific">Chelatococcus reniformis</name>
    <dbReference type="NCBI Taxonomy" id="1494448"/>
    <lineage>
        <taxon>Bacteria</taxon>
        <taxon>Pseudomonadati</taxon>
        <taxon>Pseudomonadota</taxon>
        <taxon>Alphaproteobacteria</taxon>
        <taxon>Hyphomicrobiales</taxon>
        <taxon>Chelatococcaceae</taxon>
        <taxon>Chelatococcus</taxon>
    </lineage>
</organism>
<dbReference type="EMBL" id="BMGG01000006">
    <property type="protein sequence ID" value="GGC73981.1"/>
    <property type="molecule type" value="Genomic_DNA"/>
</dbReference>
<dbReference type="Gene3D" id="3.30.1450.10">
    <property type="match status" value="1"/>
</dbReference>
<dbReference type="GO" id="GO:0043165">
    <property type="term" value="P:Gram-negative-bacterium-type cell outer membrane assembly"/>
    <property type="evidence" value="ECO:0007669"/>
    <property type="project" value="TreeGrafter"/>
</dbReference>
<dbReference type="InterPro" id="IPR007450">
    <property type="entry name" value="BamE_dom"/>
</dbReference>
<sequence>MALASMRGVLTAAALATSALTLGGCAREVIVHGYMFDEKALSAVKAGTSVDAVLQAMGTPSTVSTVGNKTFYYITQVRTRRVNFLEPTLTDQRVAAIYFDKNFKVERVALYGIQDGEVFDFISRSTPTSGQERSFVRQMFKGLGAGNLNPFGV</sequence>
<keyword evidence="2" id="KW-0472">Membrane</keyword>
<evidence type="ECO:0000256" key="3">
    <source>
        <dbReference type="ARBA" id="ARBA00023237"/>
    </source>
</evidence>
<evidence type="ECO:0000256" key="2">
    <source>
        <dbReference type="ARBA" id="ARBA00023136"/>
    </source>
</evidence>
<dbReference type="InterPro" id="IPR026592">
    <property type="entry name" value="BamE"/>
</dbReference>
<dbReference type="PANTHER" id="PTHR37482">
    <property type="entry name" value="OUTER MEMBRANE PROTEIN ASSEMBLY FACTOR BAME"/>
    <property type="match status" value="1"/>
</dbReference>
<feature type="signal peptide" evidence="4">
    <location>
        <begin position="1"/>
        <end position="16"/>
    </location>
</feature>
<evidence type="ECO:0000313" key="6">
    <source>
        <dbReference type="EMBL" id="GGC73981.1"/>
    </source>
</evidence>
<keyword evidence="1 4" id="KW-0732">Signal</keyword>
<keyword evidence="7" id="KW-1185">Reference proteome</keyword>
<gene>
    <name evidence="6" type="ORF">GCM10010994_35440</name>
</gene>
<dbReference type="GO" id="GO:0030674">
    <property type="term" value="F:protein-macromolecule adaptor activity"/>
    <property type="evidence" value="ECO:0007669"/>
    <property type="project" value="TreeGrafter"/>
</dbReference>
<dbReference type="GO" id="GO:0051205">
    <property type="term" value="P:protein insertion into membrane"/>
    <property type="evidence" value="ECO:0007669"/>
    <property type="project" value="TreeGrafter"/>
</dbReference>
<reference evidence="6" key="1">
    <citation type="journal article" date="2014" name="Int. J. Syst. Evol. Microbiol.">
        <title>Complete genome sequence of Corynebacterium casei LMG S-19264T (=DSM 44701T), isolated from a smear-ripened cheese.</title>
        <authorList>
            <consortium name="US DOE Joint Genome Institute (JGI-PGF)"/>
            <person name="Walter F."/>
            <person name="Albersmeier A."/>
            <person name="Kalinowski J."/>
            <person name="Ruckert C."/>
        </authorList>
    </citation>
    <scope>NUCLEOTIDE SEQUENCE</scope>
    <source>
        <strain evidence="6">CGMCC 1.12919</strain>
    </source>
</reference>
<dbReference type="RefSeq" id="WP_188610511.1">
    <property type="nucleotide sequence ID" value="NZ_BMGG01000006.1"/>
</dbReference>
<reference evidence="6" key="2">
    <citation type="submission" date="2020-09" db="EMBL/GenBank/DDBJ databases">
        <authorList>
            <person name="Sun Q."/>
            <person name="Zhou Y."/>
        </authorList>
    </citation>
    <scope>NUCLEOTIDE SEQUENCE</scope>
    <source>
        <strain evidence="6">CGMCC 1.12919</strain>
    </source>
</reference>
<dbReference type="PANTHER" id="PTHR37482:SF1">
    <property type="entry name" value="OUTER MEMBRANE PROTEIN ASSEMBLY FACTOR BAME"/>
    <property type="match status" value="1"/>
</dbReference>
<feature type="chain" id="PRO_5037448201" description="Outer membrane protein assembly factor BamE domain-containing protein" evidence="4">
    <location>
        <begin position="17"/>
        <end position="153"/>
    </location>
</feature>
<evidence type="ECO:0000256" key="1">
    <source>
        <dbReference type="ARBA" id="ARBA00022729"/>
    </source>
</evidence>